<gene>
    <name evidence="1" type="ORF">SAMN04488004_1454</name>
</gene>
<dbReference type="Proteomes" id="UP000199550">
    <property type="component" value="Unassembled WGS sequence"/>
</dbReference>
<keyword evidence="2" id="KW-1185">Reference proteome</keyword>
<protein>
    <submittedName>
        <fullName evidence="1">Uncharacterized protein</fullName>
    </submittedName>
</protein>
<proteinExistence type="predicted"/>
<dbReference type="AlphaFoldDB" id="A0A1I4JTC7"/>
<evidence type="ECO:0000313" key="2">
    <source>
        <dbReference type="Proteomes" id="UP000199550"/>
    </source>
</evidence>
<accession>A0A1I4JTC7</accession>
<dbReference type="EMBL" id="FOTF01000045">
    <property type="protein sequence ID" value="SFL69714.1"/>
    <property type="molecule type" value="Genomic_DNA"/>
</dbReference>
<organism evidence="1 2">
    <name type="scientific">Loktanella salsilacus</name>
    <dbReference type="NCBI Taxonomy" id="195913"/>
    <lineage>
        <taxon>Bacteria</taxon>
        <taxon>Pseudomonadati</taxon>
        <taxon>Pseudomonadota</taxon>
        <taxon>Alphaproteobacteria</taxon>
        <taxon>Rhodobacterales</taxon>
        <taxon>Roseobacteraceae</taxon>
        <taxon>Loktanella</taxon>
    </lineage>
</organism>
<reference evidence="1 2" key="1">
    <citation type="submission" date="2016-10" db="EMBL/GenBank/DDBJ databases">
        <authorList>
            <person name="de Groot N.N."/>
        </authorList>
    </citation>
    <scope>NUCLEOTIDE SEQUENCE [LARGE SCALE GENOMIC DNA]</scope>
    <source>
        <strain evidence="1 2">DSM 16199</strain>
    </source>
</reference>
<dbReference type="STRING" id="195913.SAMN04488004_1454"/>
<name>A0A1I4JTC7_9RHOB</name>
<sequence length="87" mass="9353">MANDGIDAIGIVTHKTQSQAKSGSGSTVHYSLSYSFAIPDDPYVKGMQDVGKTLYDSVSEGAEITVRYIPTDPLINVADPTNRNTNF</sequence>
<evidence type="ECO:0000313" key="1">
    <source>
        <dbReference type="EMBL" id="SFL69714.1"/>
    </source>
</evidence>